<evidence type="ECO:0000313" key="14">
    <source>
        <dbReference type="Proteomes" id="UP000233781"/>
    </source>
</evidence>
<dbReference type="EMBL" id="PJNE01000001">
    <property type="protein sequence ID" value="PKW27485.1"/>
    <property type="molecule type" value="Genomic_DNA"/>
</dbReference>
<feature type="transmembrane region" description="Helical" evidence="10">
    <location>
        <begin position="172"/>
        <end position="190"/>
    </location>
</feature>
<comment type="caution">
    <text evidence="13">The sequence shown here is derived from an EMBL/GenBank/DDBJ whole genome shotgun (WGS) entry which is preliminary data.</text>
</comment>
<evidence type="ECO:0000256" key="2">
    <source>
        <dbReference type="ARBA" id="ARBA00004922"/>
    </source>
</evidence>
<dbReference type="GO" id="GO:0012505">
    <property type="term" value="C:endomembrane system"/>
    <property type="evidence" value="ECO:0007669"/>
    <property type="project" value="UniProtKB-SubCell"/>
</dbReference>
<keyword evidence="7 10" id="KW-1133">Transmembrane helix</keyword>
<feature type="transmembrane region" description="Helical" evidence="10">
    <location>
        <begin position="240"/>
        <end position="259"/>
    </location>
</feature>
<feature type="domain" description="Protein O-mannosyl-transferase C-terminal four TM" evidence="12">
    <location>
        <begin position="327"/>
        <end position="518"/>
    </location>
</feature>
<keyword evidence="6 10" id="KW-0812">Transmembrane</keyword>
<evidence type="ECO:0000256" key="9">
    <source>
        <dbReference type="ARBA" id="ARBA00093617"/>
    </source>
</evidence>
<feature type="transmembrane region" description="Helical" evidence="10">
    <location>
        <begin position="144"/>
        <end position="160"/>
    </location>
</feature>
<evidence type="ECO:0000256" key="1">
    <source>
        <dbReference type="ARBA" id="ARBA00004127"/>
    </source>
</evidence>
<evidence type="ECO:0000313" key="13">
    <source>
        <dbReference type="EMBL" id="PKW27485.1"/>
    </source>
</evidence>
<dbReference type="Proteomes" id="UP000233781">
    <property type="component" value="Unassembled WGS sequence"/>
</dbReference>
<accession>A0A2N3YKV0</accession>
<comment type="subcellular location">
    <subcellularLocation>
        <location evidence="10">Cell membrane</location>
    </subcellularLocation>
    <subcellularLocation>
        <location evidence="1">Endomembrane system</location>
        <topology evidence="1">Multi-pass membrane protein</topology>
    </subcellularLocation>
</comment>
<evidence type="ECO:0000256" key="10">
    <source>
        <dbReference type="RuleBase" id="RU367007"/>
    </source>
</evidence>
<dbReference type="GO" id="GO:0005886">
    <property type="term" value="C:plasma membrane"/>
    <property type="evidence" value="ECO:0007669"/>
    <property type="project" value="UniProtKB-SubCell"/>
</dbReference>
<evidence type="ECO:0000256" key="4">
    <source>
        <dbReference type="ARBA" id="ARBA00022676"/>
    </source>
</evidence>
<gene>
    <name evidence="13" type="ORF">ATL31_2329</name>
</gene>
<keyword evidence="4 10" id="KW-0328">Glycosyltransferase</keyword>
<dbReference type="RefSeq" id="WP_101395903.1">
    <property type="nucleotide sequence ID" value="NZ_PJNE01000001.1"/>
</dbReference>
<keyword evidence="5 10" id="KW-0808">Transferase</keyword>
<evidence type="ECO:0000256" key="3">
    <source>
        <dbReference type="ARBA" id="ARBA00007222"/>
    </source>
</evidence>
<proteinExistence type="inferred from homology"/>
<keyword evidence="14" id="KW-1185">Reference proteome</keyword>
<evidence type="ECO:0000256" key="7">
    <source>
        <dbReference type="ARBA" id="ARBA00022989"/>
    </source>
</evidence>
<dbReference type="PANTHER" id="PTHR10050">
    <property type="entry name" value="DOLICHYL-PHOSPHATE-MANNOSE--PROTEIN MANNOSYLTRANSFERASE"/>
    <property type="match status" value="1"/>
</dbReference>
<feature type="transmembrane region" description="Helical" evidence="10">
    <location>
        <begin position="394"/>
        <end position="411"/>
    </location>
</feature>
<reference evidence="13 14" key="1">
    <citation type="submission" date="2017-12" db="EMBL/GenBank/DDBJ databases">
        <title>Sequencing the genomes of 1000 Actinobacteria strains.</title>
        <authorList>
            <person name="Klenk H.-P."/>
        </authorList>
    </citation>
    <scope>NUCLEOTIDE SEQUENCE [LARGE SCALE GENOMIC DNA]</scope>
    <source>
        <strain evidence="13 14">DSM 12806</strain>
    </source>
</reference>
<organism evidence="13 14">
    <name type="scientific">Phycicoccus duodecadis</name>
    <dbReference type="NCBI Taxonomy" id="173053"/>
    <lineage>
        <taxon>Bacteria</taxon>
        <taxon>Bacillati</taxon>
        <taxon>Actinomycetota</taxon>
        <taxon>Actinomycetes</taxon>
        <taxon>Micrococcales</taxon>
        <taxon>Intrasporangiaceae</taxon>
        <taxon>Phycicoccus</taxon>
    </lineage>
</organism>
<comment type="pathway">
    <text evidence="2 10">Protein modification; protein glycosylation.</text>
</comment>
<feature type="domain" description="ArnT-like N-terminal" evidence="11">
    <location>
        <begin position="30"/>
        <end position="255"/>
    </location>
</feature>
<dbReference type="Pfam" id="PF02366">
    <property type="entry name" value="PMT"/>
    <property type="match status" value="1"/>
</dbReference>
<evidence type="ECO:0000259" key="12">
    <source>
        <dbReference type="Pfam" id="PF16192"/>
    </source>
</evidence>
<dbReference type="GO" id="GO:0004169">
    <property type="term" value="F:dolichyl-phosphate-mannose-protein mannosyltransferase activity"/>
    <property type="evidence" value="ECO:0007669"/>
    <property type="project" value="UniProtKB-UniRule"/>
</dbReference>
<evidence type="ECO:0000256" key="5">
    <source>
        <dbReference type="ARBA" id="ARBA00022679"/>
    </source>
</evidence>
<evidence type="ECO:0000259" key="11">
    <source>
        <dbReference type="Pfam" id="PF02366"/>
    </source>
</evidence>
<dbReference type="UniPathway" id="UPA00378"/>
<comment type="function">
    <text evidence="10">Protein O-mannosyltransferase that catalyzes the transfer of a single mannose residue from a polyprenol phospho-mannosyl lipidic donor to the hydroxyl group of selected serine and threonine residues in acceptor proteins.</text>
</comment>
<dbReference type="OrthoDB" id="9776737at2"/>
<dbReference type="EC" id="2.4.1.-" evidence="10"/>
<name>A0A2N3YKV0_9MICO</name>
<feature type="transmembrane region" description="Helical" evidence="10">
    <location>
        <begin position="441"/>
        <end position="464"/>
    </location>
</feature>
<keyword evidence="8 10" id="KW-0472">Membrane</keyword>
<evidence type="ECO:0000256" key="6">
    <source>
        <dbReference type="ARBA" id="ARBA00022692"/>
    </source>
</evidence>
<dbReference type="InterPro" id="IPR003342">
    <property type="entry name" value="ArnT-like_N"/>
</dbReference>
<feature type="transmembrane region" description="Helical" evidence="10">
    <location>
        <begin position="20"/>
        <end position="39"/>
    </location>
</feature>
<feature type="transmembrane region" description="Helical" evidence="10">
    <location>
        <begin position="476"/>
        <end position="499"/>
    </location>
</feature>
<feature type="transmembrane region" description="Helical" evidence="10">
    <location>
        <begin position="280"/>
        <end position="302"/>
    </location>
</feature>
<feature type="transmembrane region" description="Helical" evidence="10">
    <location>
        <begin position="120"/>
        <end position="138"/>
    </location>
</feature>
<comment type="similarity">
    <text evidence="3 10">Belongs to the glycosyltransferase 39 family.</text>
</comment>
<dbReference type="Pfam" id="PF16192">
    <property type="entry name" value="PMT_4TMC"/>
    <property type="match status" value="1"/>
</dbReference>
<dbReference type="AlphaFoldDB" id="A0A2N3YKV0"/>
<keyword evidence="10" id="KW-1003">Cell membrane</keyword>
<dbReference type="InterPro" id="IPR032421">
    <property type="entry name" value="PMT_4TMC"/>
</dbReference>
<evidence type="ECO:0000256" key="8">
    <source>
        <dbReference type="ARBA" id="ARBA00023136"/>
    </source>
</evidence>
<dbReference type="PANTHER" id="PTHR10050:SF46">
    <property type="entry name" value="PROTEIN O-MANNOSYL-TRANSFERASE 2"/>
    <property type="match status" value="1"/>
</dbReference>
<protein>
    <recommendedName>
        <fullName evidence="9 10">Polyprenol-phosphate-mannose--protein mannosyltransferase</fullName>
        <ecNumber evidence="10">2.4.1.-</ecNumber>
    </recommendedName>
</protein>
<sequence length="519" mass="58848">MTRTDELRGRLLGFRPTDRLWGWLGPGLIALVGGVLRFWNLDRPHALVFDETYYVKQGYSMLRYGVEMRVLDSLKKPDEAFVGGNPDIFSSTEGDYVVHPPVGKWLIGFGEWLLGADSGWGWRFSVAVLGTVSILVIGRVARRMFGSTALGCVASFLLAFEGLHFVMSRTGILDIIVMFFALCAFAALLVDRDRSREVLAEKVGALGRDEWPGGGGPWLGWRPWRWVAGVSLGLCMGTKWSGLFFLAAFGLMTVWWDLGARRAAGVRHWARGALLKDGPFAALQLVVVGAVVYVVSWTGWFLSDNGYHRHWDRFHPGEGVQWLPSALRNWVKYHQDAYGFNTTLAQPHPYQSNPWSWLVQTRPTSFYYESPTRGVDGCTVAQCSQAVNPVGTISVWWVGAFALLAVLWWWLVRRDWRAGAIAAGIVGGYLPWFAYQHRTIYTFYSVAFEPWVVLAVVFVIGLWVGRREPDPARFRLRVLVVGGYLLLTLALFAFFHPIYVADTIPYQHWHWRMWFPSWI</sequence>
<dbReference type="InterPro" id="IPR027005">
    <property type="entry name" value="PMT-like"/>
</dbReference>